<dbReference type="AlphaFoldDB" id="A0A772E7H1"/>
<proteinExistence type="predicted"/>
<gene>
    <name evidence="2" type="ORF">GGB84_005130</name>
</gene>
<reference evidence="2" key="1">
    <citation type="journal article" date="2018" name="Genome Biol.">
        <title>SKESA: strategic k-mer extension for scrupulous assemblies.</title>
        <authorList>
            <person name="Souvorov A."/>
            <person name="Agarwala R."/>
            <person name="Lipman D.J."/>
        </authorList>
    </citation>
    <scope>NUCLEOTIDE SEQUENCE [LARGE SCALE GENOMIC DNA]</scope>
    <source>
        <strain evidence="2">1839</strain>
    </source>
</reference>
<dbReference type="EMBL" id="DAAYTU010000100">
    <property type="protein sequence ID" value="HAG5773295.1"/>
    <property type="molecule type" value="Genomic_DNA"/>
</dbReference>
<dbReference type="InterPro" id="IPR051934">
    <property type="entry name" value="Phage_Tail_Fiber_Structural"/>
</dbReference>
<accession>A0A772E7H1</accession>
<dbReference type="SUPFAM" id="SSF88874">
    <property type="entry name" value="Receptor-binding domain of short tail fibre protein gp12"/>
    <property type="match status" value="1"/>
</dbReference>
<dbReference type="InterPro" id="IPR037053">
    <property type="entry name" value="Phage_tail_collar_dom_sf"/>
</dbReference>
<name>A0A772E7H1_ECOLX</name>
<dbReference type="RefSeq" id="WP_071990066.1">
    <property type="nucleotide sequence ID" value="NZ_JBOIKO010000040.1"/>
</dbReference>
<dbReference type="Gene3D" id="3.90.1340.10">
    <property type="entry name" value="Phage tail collar domain"/>
    <property type="match status" value="1"/>
</dbReference>
<evidence type="ECO:0000259" key="1">
    <source>
        <dbReference type="Pfam" id="PF07484"/>
    </source>
</evidence>
<comment type="caution">
    <text evidence="2">The sequence shown here is derived from an EMBL/GenBank/DDBJ whole genome shotgun (WGS) entry which is preliminary data.</text>
</comment>
<dbReference type="PANTHER" id="PTHR35191">
    <property type="entry name" value="PROPHAGE SIDE TAIL FIBER PROTEIN HOMOLOG STFQ-RELATED"/>
    <property type="match status" value="1"/>
</dbReference>
<sequence length="143" mass="15532">MGEGSALPVGVPVPWPSATPPAGWLKCNGAAFSSEMYPNLARAYPTNKLPDLRGEFIRGWDDGRGVDSGRALLSTQTDEFKSHSHYFERTWAQTGFDTTGGYYLLAADVSGSVIQQRSDSTNSVGGRESRPRNIAFNYIVRAA</sequence>
<dbReference type="PANTHER" id="PTHR35191:SF1">
    <property type="entry name" value="PROPHAGE SIDE TAIL FIBER PROTEIN HOMOLOG STFQ-RELATED"/>
    <property type="match status" value="1"/>
</dbReference>
<reference evidence="2" key="2">
    <citation type="submission" date="2020-02" db="EMBL/GenBank/DDBJ databases">
        <authorList>
            <consortium name="NCBI Pathogen Detection Project"/>
        </authorList>
    </citation>
    <scope>NUCLEOTIDE SEQUENCE</scope>
    <source>
        <strain evidence="2">1839</strain>
    </source>
</reference>
<organism evidence="2">
    <name type="scientific">Escherichia coli</name>
    <dbReference type="NCBI Taxonomy" id="562"/>
    <lineage>
        <taxon>Bacteria</taxon>
        <taxon>Pseudomonadati</taxon>
        <taxon>Pseudomonadota</taxon>
        <taxon>Gammaproteobacteria</taxon>
        <taxon>Enterobacterales</taxon>
        <taxon>Enterobacteriaceae</taxon>
        <taxon>Escherichia</taxon>
    </lineage>
</organism>
<dbReference type="InterPro" id="IPR011083">
    <property type="entry name" value="Phage_tail_collar_dom"/>
</dbReference>
<feature type="domain" description="Phage tail collar" evidence="1">
    <location>
        <begin position="10"/>
        <end position="57"/>
    </location>
</feature>
<evidence type="ECO:0000313" key="2">
    <source>
        <dbReference type="EMBL" id="HAG5773295.1"/>
    </source>
</evidence>
<protein>
    <submittedName>
        <fullName evidence="2">Phage tail protein</fullName>
    </submittedName>
</protein>
<dbReference type="Pfam" id="PF07484">
    <property type="entry name" value="Collar"/>
    <property type="match status" value="1"/>
</dbReference>